<organism evidence="2 3">
    <name type="scientific">Iphiclides podalirius</name>
    <name type="common">scarce swallowtail</name>
    <dbReference type="NCBI Taxonomy" id="110791"/>
    <lineage>
        <taxon>Eukaryota</taxon>
        <taxon>Metazoa</taxon>
        <taxon>Ecdysozoa</taxon>
        <taxon>Arthropoda</taxon>
        <taxon>Hexapoda</taxon>
        <taxon>Insecta</taxon>
        <taxon>Pterygota</taxon>
        <taxon>Neoptera</taxon>
        <taxon>Endopterygota</taxon>
        <taxon>Lepidoptera</taxon>
        <taxon>Glossata</taxon>
        <taxon>Ditrysia</taxon>
        <taxon>Papilionoidea</taxon>
        <taxon>Papilionidae</taxon>
        <taxon>Papilioninae</taxon>
        <taxon>Iphiclides</taxon>
    </lineage>
</organism>
<evidence type="ECO:0000313" key="2">
    <source>
        <dbReference type="EMBL" id="CAH2061771.1"/>
    </source>
</evidence>
<protein>
    <submittedName>
        <fullName evidence="2">Uncharacterized protein</fullName>
    </submittedName>
</protein>
<evidence type="ECO:0000313" key="3">
    <source>
        <dbReference type="Proteomes" id="UP000837857"/>
    </source>
</evidence>
<sequence>MQLPTSIAFALLVGLASAAPVFEKDSSKILVTKDFFPESLAIYSSEHDIVNMYVPINGLNFKKDDDESEEERKVLLFFVEADQDEYGNRDYRGLYVFKDGVPKKLLEGGRDAAAANDYEKDVYLAAHDGIYWYNYEENVAEKYGSITDSIIGIAKETDTDVIYILTEDKKVYRVTEDGNKKEWIEEIGEAEQIILDYENNLYYYGSDKQPYVYNEDGVKKIEGAPIGAKKVQLLKPPLYSENVVPFVADGQSYVIYADGYAEEFDLEFEPDAIPTAYAMEATLMQYFAIDKTIYEFDLAEMMVDGIYDVIEEILESYLEIIKEILALDVFNFN</sequence>
<name>A0ABN8IQP5_9NEOP</name>
<gene>
    <name evidence="2" type="ORF">IPOD504_LOCUS11439</name>
</gene>
<feature type="non-terminal residue" evidence="2">
    <location>
        <position position="333"/>
    </location>
</feature>
<feature type="chain" id="PRO_5046807901" evidence="1">
    <location>
        <begin position="19"/>
        <end position="333"/>
    </location>
</feature>
<dbReference type="SUPFAM" id="SSF63825">
    <property type="entry name" value="YWTD domain"/>
    <property type="match status" value="1"/>
</dbReference>
<evidence type="ECO:0000256" key="1">
    <source>
        <dbReference type="SAM" id="SignalP"/>
    </source>
</evidence>
<reference evidence="2" key="1">
    <citation type="submission" date="2022-03" db="EMBL/GenBank/DDBJ databases">
        <authorList>
            <person name="Martin H S."/>
        </authorList>
    </citation>
    <scope>NUCLEOTIDE SEQUENCE</scope>
</reference>
<feature type="signal peptide" evidence="1">
    <location>
        <begin position="1"/>
        <end position="18"/>
    </location>
</feature>
<accession>A0ABN8IQP5</accession>
<dbReference type="Proteomes" id="UP000837857">
    <property type="component" value="Chromosome 28"/>
</dbReference>
<keyword evidence="1" id="KW-0732">Signal</keyword>
<dbReference type="EMBL" id="OW152840">
    <property type="protein sequence ID" value="CAH2061771.1"/>
    <property type="molecule type" value="Genomic_DNA"/>
</dbReference>
<keyword evidence="3" id="KW-1185">Reference proteome</keyword>
<proteinExistence type="predicted"/>